<keyword evidence="3" id="KW-0862">Zinc</keyword>
<comment type="caution">
    <text evidence="6">The sequence shown here is derived from an EMBL/GenBank/DDBJ whole genome shotgun (WGS) entry which is preliminary data.</text>
</comment>
<keyword evidence="7" id="KW-1185">Reference proteome</keyword>
<dbReference type="GO" id="GO:0005758">
    <property type="term" value="C:mitochondrial intermembrane space"/>
    <property type="evidence" value="ECO:0007669"/>
    <property type="project" value="TreeGrafter"/>
</dbReference>
<feature type="domain" description="CHY-type" evidence="5">
    <location>
        <begin position="120"/>
        <end position="194"/>
    </location>
</feature>
<dbReference type="InterPro" id="IPR037274">
    <property type="entry name" value="Znf_CHY_sf"/>
</dbReference>
<dbReference type="EMBL" id="PEJP01000044">
    <property type="protein sequence ID" value="RYO52994.1"/>
    <property type="molecule type" value="Genomic_DNA"/>
</dbReference>
<evidence type="ECO:0000313" key="6">
    <source>
        <dbReference type="EMBL" id="RYO52994.1"/>
    </source>
</evidence>
<accession>A0A4Q4R974</accession>
<sequence length="214" mass="24816">MPRRQPPGHTVKKHMDTPRRVRFFEAFERKGERTARDIFKDFDIHPSTGYKLLHDRERYGDLADRREKFRKQKQQMRGTRQGPKPKSSDEQLHVPETTVISNTQEAPIVHGISVTPLTQCAHWHSPLDIIAIKHFCCQKFYACISCHDACESHMSFVWPLARRDESAVLCGQCKHILTISEYMESGSKCTRCASAFNPGCKNHWALYFELSKEL</sequence>
<dbReference type="GO" id="GO:0008270">
    <property type="term" value="F:zinc ion binding"/>
    <property type="evidence" value="ECO:0007669"/>
    <property type="project" value="UniProtKB-KW"/>
</dbReference>
<name>A0A4Q4R974_9PLEO</name>
<evidence type="ECO:0000256" key="2">
    <source>
        <dbReference type="ARBA" id="ARBA00022771"/>
    </source>
</evidence>
<dbReference type="Pfam" id="PF05495">
    <property type="entry name" value="zf-CHY"/>
    <property type="match status" value="1"/>
</dbReference>
<dbReference type="PANTHER" id="PTHR28082">
    <property type="entry name" value="ZINC FINGER PROTEIN"/>
    <property type="match status" value="1"/>
</dbReference>
<proteinExistence type="predicted"/>
<evidence type="ECO:0000256" key="3">
    <source>
        <dbReference type="ARBA" id="ARBA00022833"/>
    </source>
</evidence>
<gene>
    <name evidence="6" type="ORF">AA0113_g9597</name>
</gene>
<evidence type="ECO:0000256" key="1">
    <source>
        <dbReference type="ARBA" id="ARBA00022723"/>
    </source>
</evidence>
<organism evidence="6 7">
    <name type="scientific">Alternaria arborescens</name>
    <dbReference type="NCBI Taxonomy" id="156630"/>
    <lineage>
        <taxon>Eukaryota</taxon>
        <taxon>Fungi</taxon>
        <taxon>Dikarya</taxon>
        <taxon>Ascomycota</taxon>
        <taxon>Pezizomycotina</taxon>
        <taxon>Dothideomycetes</taxon>
        <taxon>Pleosporomycetidae</taxon>
        <taxon>Pleosporales</taxon>
        <taxon>Pleosporineae</taxon>
        <taxon>Pleosporaceae</taxon>
        <taxon>Alternaria</taxon>
        <taxon>Alternaria sect. Alternaria</taxon>
    </lineage>
</organism>
<keyword evidence="2" id="KW-0863">Zinc-finger</keyword>
<dbReference type="SUPFAM" id="SSF161219">
    <property type="entry name" value="CHY zinc finger-like"/>
    <property type="match status" value="1"/>
</dbReference>
<protein>
    <recommendedName>
        <fullName evidence="5">CHY-type domain-containing protein</fullName>
    </recommendedName>
</protein>
<dbReference type="GO" id="GO:0045041">
    <property type="term" value="P:protein import into mitochondrial intermembrane space"/>
    <property type="evidence" value="ECO:0007669"/>
    <property type="project" value="TreeGrafter"/>
</dbReference>
<dbReference type="Proteomes" id="UP000293823">
    <property type="component" value="Unassembled WGS sequence"/>
</dbReference>
<dbReference type="AlphaFoldDB" id="A0A4Q4R974"/>
<dbReference type="InterPro" id="IPR008913">
    <property type="entry name" value="Znf_CHY"/>
</dbReference>
<feature type="region of interest" description="Disordered" evidence="4">
    <location>
        <begin position="69"/>
        <end position="93"/>
    </location>
</feature>
<evidence type="ECO:0000259" key="5">
    <source>
        <dbReference type="Pfam" id="PF05495"/>
    </source>
</evidence>
<dbReference type="OrthoDB" id="411372at2759"/>
<reference evidence="7" key="1">
    <citation type="journal article" date="2019" name="bioRxiv">
        <title>Genomics, evolutionary history and diagnostics of the Alternaria alternata species group including apple and Asian pear pathotypes.</title>
        <authorList>
            <person name="Armitage A.D."/>
            <person name="Cockerton H.M."/>
            <person name="Sreenivasaprasad S."/>
            <person name="Woodhall J.W."/>
            <person name="Lane C.R."/>
            <person name="Harrison R.J."/>
            <person name="Clarkson J.P."/>
        </authorList>
    </citation>
    <scope>NUCLEOTIDE SEQUENCE [LARGE SCALE GENOMIC DNA]</scope>
    <source>
        <strain evidence="7">RGR 97.0016</strain>
    </source>
</reference>
<keyword evidence="1" id="KW-0479">Metal-binding</keyword>
<evidence type="ECO:0000256" key="4">
    <source>
        <dbReference type="SAM" id="MobiDB-lite"/>
    </source>
</evidence>
<dbReference type="InterPro" id="IPR052604">
    <property type="entry name" value="Mito_Tim_assembly_helper"/>
</dbReference>
<dbReference type="PANTHER" id="PTHR28082:SF1">
    <property type="entry name" value="HELPER OF TIM PROTEIN 13"/>
    <property type="match status" value="1"/>
</dbReference>
<evidence type="ECO:0000313" key="7">
    <source>
        <dbReference type="Proteomes" id="UP000293823"/>
    </source>
</evidence>